<comment type="subcellular location">
    <subcellularLocation>
        <location evidence="1">Membrane</location>
        <topology evidence="1">Lipid-anchor</topology>
    </subcellularLocation>
</comment>
<feature type="chain" id="PRO_5039086421" evidence="7">
    <location>
        <begin position="24"/>
        <end position="276"/>
    </location>
</feature>
<evidence type="ECO:0000313" key="8">
    <source>
        <dbReference type="EMBL" id="EDS18064.1"/>
    </source>
</evidence>
<keyword evidence="6 8" id="KW-0449">Lipoprotein</keyword>
<evidence type="ECO:0000256" key="2">
    <source>
        <dbReference type="ARBA" id="ARBA00008973"/>
    </source>
</evidence>
<feature type="signal peptide" evidence="7">
    <location>
        <begin position="1"/>
        <end position="23"/>
    </location>
</feature>
<keyword evidence="9" id="KW-1185">Reference proteome</keyword>
<dbReference type="SUPFAM" id="SSF53850">
    <property type="entry name" value="Periplasmic binding protein-like II"/>
    <property type="match status" value="1"/>
</dbReference>
<reference evidence="8" key="1">
    <citation type="submission" date="2007-11" db="EMBL/GenBank/DDBJ databases">
        <authorList>
            <person name="Fulton L."/>
            <person name="Clifton S."/>
            <person name="Fulton B."/>
            <person name="Xu J."/>
            <person name="Minx P."/>
            <person name="Pepin K.H."/>
            <person name="Johnson M."/>
            <person name="Thiruvilangam P."/>
            <person name="Bhonagiri V."/>
            <person name="Nash W.E."/>
            <person name="Mardis E.R."/>
            <person name="Wilson R.K."/>
        </authorList>
    </citation>
    <scope>NUCLEOTIDE SEQUENCE [LARGE SCALE GENOMIC DNA]</scope>
    <source>
        <strain evidence="8">DSM 1402</strain>
    </source>
</reference>
<dbReference type="GO" id="GO:0016020">
    <property type="term" value="C:membrane"/>
    <property type="evidence" value="ECO:0007669"/>
    <property type="project" value="UniProtKB-SubCell"/>
</dbReference>
<evidence type="ECO:0000256" key="3">
    <source>
        <dbReference type="ARBA" id="ARBA00022729"/>
    </source>
</evidence>
<evidence type="ECO:0000256" key="4">
    <source>
        <dbReference type="ARBA" id="ARBA00023136"/>
    </source>
</evidence>
<sequence>MNRGRKMKKRILSLLLVMVFVLAGCQSSSDKSEDKTTIIYGKAAGPYTVLFEDAIIPILKKEGYQFKCIEFSDLLQNDTALNEGEIDVNVEQHTAYMKNFNESQDGDLVALTAIPTVPAGIFSNTHKSLEEIKKGAKIAVPNDASNTSRAYVLLQKAKYITLDPDVDISSVTKDDIIKNPYEIEFTEMDSTMIPQALDEFDYAVITGSIVYNAGIDASSALLQEDVLEHLLLQVVVKEKNKDTKWAKAIVEAYRSKEFKEYLDKNNNGLWYVPSYN</sequence>
<dbReference type="Proteomes" id="UP000005798">
    <property type="component" value="Unassembled WGS sequence"/>
</dbReference>
<dbReference type="InterPro" id="IPR004872">
    <property type="entry name" value="Lipoprotein_NlpA"/>
</dbReference>
<evidence type="ECO:0000313" key="9">
    <source>
        <dbReference type="Proteomes" id="UP000005798"/>
    </source>
</evidence>
<accession>B0N8C6</accession>
<dbReference type="HOGENOM" id="CLU_067080_0_1_9"/>
<comment type="similarity">
    <text evidence="2">Belongs to the NlpA lipoprotein family.</text>
</comment>
<evidence type="ECO:0000256" key="7">
    <source>
        <dbReference type="SAM" id="SignalP"/>
    </source>
</evidence>
<evidence type="ECO:0000256" key="6">
    <source>
        <dbReference type="ARBA" id="ARBA00023288"/>
    </source>
</evidence>
<evidence type="ECO:0000256" key="5">
    <source>
        <dbReference type="ARBA" id="ARBA00023139"/>
    </source>
</evidence>
<dbReference type="PANTHER" id="PTHR30429">
    <property type="entry name" value="D-METHIONINE-BINDING LIPOPROTEIN METQ"/>
    <property type="match status" value="1"/>
</dbReference>
<keyword evidence="4" id="KW-0472">Membrane</keyword>
<comment type="caution">
    <text evidence="8">The sequence shown here is derived from an EMBL/GenBank/DDBJ whole genome shotgun (WGS) entry which is preliminary data.</text>
</comment>
<dbReference type="PANTHER" id="PTHR30429:SF0">
    <property type="entry name" value="METHIONINE-BINDING LIPOPROTEIN METQ"/>
    <property type="match status" value="1"/>
</dbReference>
<dbReference type="eggNOG" id="COG1464">
    <property type="taxonomic scope" value="Bacteria"/>
</dbReference>
<reference evidence="8" key="2">
    <citation type="submission" date="2014-06" db="EMBL/GenBank/DDBJ databases">
        <title>Draft genome sequence of Clostridium ramosum(DSM 1402).</title>
        <authorList>
            <person name="Sudarsanam P."/>
            <person name="Ley R."/>
            <person name="Guruge J."/>
            <person name="Turnbaugh P.J."/>
            <person name="Mahowald M."/>
            <person name="Liep D."/>
            <person name="Gordon J."/>
        </authorList>
    </citation>
    <scope>NUCLEOTIDE SEQUENCE</scope>
    <source>
        <strain evidence="8">DSM 1402</strain>
    </source>
</reference>
<protein>
    <submittedName>
        <fullName evidence="8">NLPA lipoprotein</fullName>
    </submittedName>
</protein>
<name>B0N8C6_9FIRM</name>
<gene>
    <name evidence="8" type="ORF">CLORAM_02860</name>
</gene>
<proteinExistence type="inferred from homology"/>
<keyword evidence="5" id="KW-0564">Palmitate</keyword>
<dbReference type="PROSITE" id="PS51257">
    <property type="entry name" value="PROKAR_LIPOPROTEIN"/>
    <property type="match status" value="1"/>
</dbReference>
<evidence type="ECO:0000256" key="1">
    <source>
        <dbReference type="ARBA" id="ARBA00004635"/>
    </source>
</evidence>
<dbReference type="AlphaFoldDB" id="B0N8C6"/>
<dbReference type="EMBL" id="ABFX02000008">
    <property type="protein sequence ID" value="EDS18064.1"/>
    <property type="molecule type" value="Genomic_DNA"/>
</dbReference>
<organism evidence="8 9">
    <name type="scientific">Thomasclavelia ramosa DSM 1402</name>
    <dbReference type="NCBI Taxonomy" id="445974"/>
    <lineage>
        <taxon>Bacteria</taxon>
        <taxon>Bacillati</taxon>
        <taxon>Bacillota</taxon>
        <taxon>Erysipelotrichia</taxon>
        <taxon>Erysipelotrichales</taxon>
        <taxon>Coprobacillaceae</taxon>
        <taxon>Thomasclavelia</taxon>
    </lineage>
</organism>
<keyword evidence="3 7" id="KW-0732">Signal</keyword>
<dbReference type="Pfam" id="PF03180">
    <property type="entry name" value="Lipoprotein_9"/>
    <property type="match status" value="1"/>
</dbReference>
<dbReference type="Gene3D" id="3.40.190.10">
    <property type="entry name" value="Periplasmic binding protein-like II"/>
    <property type="match status" value="2"/>
</dbReference>